<dbReference type="HOGENOM" id="CLU_038306_0_0_1"/>
<evidence type="ECO:0000313" key="3">
    <source>
        <dbReference type="EMBL" id="EGT57263.1"/>
    </source>
</evidence>
<dbReference type="eggNOG" id="KOG4209">
    <property type="taxonomic scope" value="Eukaryota"/>
</dbReference>
<dbReference type="STRING" id="135651.G0PI11"/>
<protein>
    <recommendedName>
        <fullName evidence="2">NTF2-like domain-containing protein</fullName>
    </recommendedName>
</protein>
<dbReference type="Pfam" id="PF26529">
    <property type="entry name" value="NTF2_2"/>
    <property type="match status" value="3"/>
</dbReference>
<reference evidence="4" key="1">
    <citation type="submission" date="2011-07" db="EMBL/GenBank/DDBJ databases">
        <authorList>
            <consortium name="Caenorhabditis brenneri Sequencing and Analysis Consortium"/>
            <person name="Wilson R.K."/>
        </authorList>
    </citation>
    <scope>NUCLEOTIDE SEQUENCE [LARGE SCALE GENOMIC DNA]</scope>
    <source>
        <strain evidence="4">PB2801</strain>
    </source>
</reference>
<dbReference type="EMBL" id="GL380526">
    <property type="protein sequence ID" value="EGT57263.1"/>
    <property type="molecule type" value="Genomic_DNA"/>
</dbReference>
<keyword evidence="1" id="KW-0732">Signal</keyword>
<organism evidence="4">
    <name type="scientific">Caenorhabditis brenneri</name>
    <name type="common">Nematode worm</name>
    <dbReference type="NCBI Taxonomy" id="135651"/>
    <lineage>
        <taxon>Eukaryota</taxon>
        <taxon>Metazoa</taxon>
        <taxon>Ecdysozoa</taxon>
        <taxon>Nematoda</taxon>
        <taxon>Chromadorea</taxon>
        <taxon>Rhabditida</taxon>
        <taxon>Rhabditina</taxon>
        <taxon>Rhabditomorpha</taxon>
        <taxon>Rhabditoidea</taxon>
        <taxon>Rhabditidae</taxon>
        <taxon>Peloderinae</taxon>
        <taxon>Caenorhabditis</taxon>
    </lineage>
</organism>
<sequence length="519" mass="60471">MFKRAAFLLLPALLLLVESLKINELVKRSLSISLGVSMGPEMPDERVANIKRTDGNRIARSFAFSLAGDDFAGDTYEKSFGFIESIVHPDMTAKVCGHDKEMNAIQYIKHMKVMAMHNVMKPYRHYGWDFVETNSRDTMELKINVNMTDSMMGRVYLYFDIKLKIDVNSENEFSLFQITHINEYGTCGETGIVGYNTYISLNETEELRKKHVAQIFIDLITPTPYKDSADPGRLPMAWVDGLKEGQQLNIWTDEVHYTMHDKKMFQHWWKRFTLLWHPAKGEKEPMKLQTIDLQEHRMIARITLKLQAGRKEDEPVHEFEIKFSALEDPMNLKDPGWYANHVEVLCSQRFNMKEVSLRGMRDIITETFVDNIVKLPSPHHWYSSVEFVKTFTKTGTVELYHCDIRKTEVVTQIDLFEYDRNQKYNVKFLKYWIDEKDLELSATDTAVIRFRTKSTADTANPEYTFEHLWEVTVKWDEPDQIYNIEKIEIGCSKHNFPGETEQDEDFNDFVGGLIGAGKK</sequence>
<name>G0PI11_CAEBE</name>
<dbReference type="AlphaFoldDB" id="G0PI11"/>
<feature type="domain" description="NTF2-like" evidence="2">
    <location>
        <begin position="206"/>
        <end position="348"/>
    </location>
</feature>
<feature type="chain" id="PRO_5003407486" description="NTF2-like domain-containing protein" evidence="1">
    <location>
        <begin position="20"/>
        <end position="519"/>
    </location>
</feature>
<proteinExistence type="predicted"/>
<evidence type="ECO:0000313" key="4">
    <source>
        <dbReference type="Proteomes" id="UP000008068"/>
    </source>
</evidence>
<evidence type="ECO:0000256" key="1">
    <source>
        <dbReference type="SAM" id="SignalP"/>
    </source>
</evidence>
<keyword evidence="4" id="KW-1185">Reference proteome</keyword>
<dbReference type="InterPro" id="IPR058879">
    <property type="entry name" value="NTF2-like_dom_nem"/>
</dbReference>
<dbReference type="InParanoid" id="G0PI11"/>
<evidence type="ECO:0000259" key="2">
    <source>
        <dbReference type="Pfam" id="PF26529"/>
    </source>
</evidence>
<accession>G0PI11</accession>
<gene>
    <name evidence="3" type="ORF">CAEBREN_13388</name>
</gene>
<feature type="domain" description="NTF2-like" evidence="2">
    <location>
        <begin position="353"/>
        <end position="494"/>
    </location>
</feature>
<feature type="signal peptide" evidence="1">
    <location>
        <begin position="1"/>
        <end position="19"/>
    </location>
</feature>
<dbReference type="Proteomes" id="UP000008068">
    <property type="component" value="Unassembled WGS sequence"/>
</dbReference>
<feature type="domain" description="NTF2-like" evidence="2">
    <location>
        <begin position="48"/>
        <end position="191"/>
    </location>
</feature>